<evidence type="ECO:0000256" key="7">
    <source>
        <dbReference type="ARBA" id="ARBA00023136"/>
    </source>
</evidence>
<accession>A0A1N6MYJ0</accession>
<reference evidence="12" key="2">
    <citation type="submission" date="2016-12" db="EMBL/GenBank/DDBJ databases">
        <authorList>
            <person name="Gaudriault S."/>
        </authorList>
    </citation>
    <scope>NUCLEOTIDE SEQUENCE [LARGE SCALE GENOMIC DNA]</scope>
    <source>
        <strain evidence="12">HGB1681 (deposited as PTA-6826 in the American Type Culture Collection)</strain>
    </source>
</reference>
<evidence type="ECO:0000313" key="13">
    <source>
        <dbReference type="Proteomes" id="UP000224871"/>
    </source>
</evidence>
<keyword evidence="13" id="KW-1185">Reference proteome</keyword>
<dbReference type="Gene3D" id="3.40.50.300">
    <property type="entry name" value="P-loop containing nucleotide triphosphate hydrolases"/>
    <property type="match status" value="1"/>
</dbReference>
<evidence type="ECO:0000256" key="3">
    <source>
        <dbReference type="ARBA" id="ARBA00022519"/>
    </source>
</evidence>
<organism evidence="11 12">
    <name type="scientific">Xenorhabdus innexi</name>
    <dbReference type="NCBI Taxonomy" id="290109"/>
    <lineage>
        <taxon>Bacteria</taxon>
        <taxon>Pseudomonadati</taxon>
        <taxon>Pseudomonadota</taxon>
        <taxon>Gammaproteobacteria</taxon>
        <taxon>Enterobacterales</taxon>
        <taxon>Morganellaceae</taxon>
        <taxon>Xenorhabdus</taxon>
    </lineage>
</organism>
<dbReference type="SUPFAM" id="SSF52540">
    <property type="entry name" value="P-loop containing nucleoside triphosphate hydrolases"/>
    <property type="match status" value="1"/>
</dbReference>
<evidence type="ECO:0000256" key="1">
    <source>
        <dbReference type="ARBA" id="ARBA00022448"/>
    </source>
</evidence>
<evidence type="ECO:0000256" key="8">
    <source>
        <dbReference type="HAMAP-Rule" id="MF_01005"/>
    </source>
</evidence>
<comment type="subunit">
    <text evidence="8">The complex is composed of two ATP-binding proteins (BtuD), two transmembrane proteins (BtuC) and a solute-binding protein (BtuF).</text>
</comment>
<dbReference type="InterPro" id="IPR027417">
    <property type="entry name" value="P-loop_NTPase"/>
</dbReference>
<dbReference type="AlphaFoldDB" id="A0A1N6MYJ0"/>
<keyword evidence="4 8" id="KW-0547">Nucleotide-binding</keyword>
<dbReference type="GO" id="GO:0005886">
    <property type="term" value="C:plasma membrane"/>
    <property type="evidence" value="ECO:0007669"/>
    <property type="project" value="UniProtKB-SubCell"/>
</dbReference>
<dbReference type="InterPro" id="IPR003593">
    <property type="entry name" value="AAA+_ATPase"/>
</dbReference>
<keyword evidence="1 8" id="KW-0813">Transport</keyword>
<proteinExistence type="inferred from homology"/>
<dbReference type="GO" id="GO:0015420">
    <property type="term" value="F:ABC-type vitamin B12 transporter activity"/>
    <property type="evidence" value="ECO:0007669"/>
    <property type="project" value="UniProtKB-UniRule"/>
</dbReference>
<name>A0A1N6MYJ0_9GAMM</name>
<dbReference type="EC" id="7.6.2.8" evidence="8"/>
<comment type="catalytic activity">
    <reaction evidence="8">
        <text>an R-cob(III)alamin(out) + ATP + H2O = an R-cob(III)alamin(in) + ADP + phosphate + H(+)</text>
        <dbReference type="Rhea" id="RHEA:17873"/>
        <dbReference type="ChEBI" id="CHEBI:15377"/>
        <dbReference type="ChEBI" id="CHEBI:15378"/>
        <dbReference type="ChEBI" id="CHEBI:30616"/>
        <dbReference type="ChEBI" id="CHEBI:43474"/>
        <dbReference type="ChEBI" id="CHEBI:140785"/>
        <dbReference type="ChEBI" id="CHEBI:456216"/>
        <dbReference type="EC" id="7.6.2.8"/>
    </reaction>
</comment>
<dbReference type="InterPro" id="IPR003439">
    <property type="entry name" value="ABC_transporter-like_ATP-bd"/>
</dbReference>
<dbReference type="InterPro" id="IPR017871">
    <property type="entry name" value="ABC_transporter-like_CS"/>
</dbReference>
<evidence type="ECO:0000313" key="11">
    <source>
        <dbReference type="EMBL" id="SIP73948.1"/>
    </source>
</evidence>
<dbReference type="InterPro" id="IPR023693">
    <property type="entry name" value="ABC_transptr_BtuD"/>
</dbReference>
<dbReference type="GO" id="GO:0016887">
    <property type="term" value="F:ATP hydrolysis activity"/>
    <property type="evidence" value="ECO:0007669"/>
    <property type="project" value="InterPro"/>
</dbReference>
<dbReference type="Proteomes" id="UP000224871">
    <property type="component" value="Unassembled WGS sequence"/>
</dbReference>
<dbReference type="PANTHER" id="PTHR42734:SF18">
    <property type="entry name" value="VITAMIN B12 IMPORT ATP-BINDING PROTEIN BTUD"/>
    <property type="match status" value="1"/>
</dbReference>
<comment type="subcellular location">
    <subcellularLocation>
        <location evidence="8">Cell membrane</location>
        <topology evidence="8">Peripheral membrane protein</topology>
    </subcellularLocation>
</comment>
<evidence type="ECO:0000256" key="4">
    <source>
        <dbReference type="ARBA" id="ARBA00022741"/>
    </source>
</evidence>
<dbReference type="PROSITE" id="PS00211">
    <property type="entry name" value="ABC_TRANSPORTER_1"/>
    <property type="match status" value="1"/>
</dbReference>
<evidence type="ECO:0000256" key="5">
    <source>
        <dbReference type="ARBA" id="ARBA00022840"/>
    </source>
</evidence>
<keyword evidence="6 8" id="KW-1278">Translocase</keyword>
<evidence type="ECO:0000256" key="2">
    <source>
        <dbReference type="ARBA" id="ARBA00022475"/>
    </source>
</evidence>
<keyword evidence="3" id="KW-0997">Cell inner membrane</keyword>
<dbReference type="PROSITE" id="PS50893">
    <property type="entry name" value="ABC_TRANSPORTER_2"/>
    <property type="match status" value="1"/>
</dbReference>
<dbReference type="GO" id="GO:0005524">
    <property type="term" value="F:ATP binding"/>
    <property type="evidence" value="ECO:0007669"/>
    <property type="project" value="UniProtKB-KW"/>
</dbReference>
<dbReference type="EMBL" id="FTLG01000190">
    <property type="protein sequence ID" value="SIP73948.1"/>
    <property type="molecule type" value="Genomic_DNA"/>
</dbReference>
<keyword evidence="5 8" id="KW-0067">ATP-binding</keyword>
<dbReference type="PANTHER" id="PTHR42734">
    <property type="entry name" value="METAL TRANSPORT SYSTEM ATP-BINDING PROTEIN TM_0124-RELATED"/>
    <property type="match status" value="1"/>
</dbReference>
<dbReference type="SMART" id="SM00382">
    <property type="entry name" value="AAA"/>
    <property type="match status" value="1"/>
</dbReference>
<keyword evidence="7 8" id="KW-0472">Membrane</keyword>
<keyword evidence="11" id="KW-0378">Hydrolase</keyword>
<keyword evidence="2 8" id="KW-1003">Cell membrane</keyword>
<dbReference type="EMBL" id="NIBU01000004">
    <property type="protein sequence ID" value="PHM38057.1"/>
    <property type="molecule type" value="Genomic_DNA"/>
</dbReference>
<evidence type="ECO:0000313" key="10">
    <source>
        <dbReference type="EMBL" id="PHM38057.1"/>
    </source>
</evidence>
<comment type="caution">
    <text evidence="8">Lacks conserved residue(s) required for the propagation of feature annotation.</text>
</comment>
<dbReference type="CDD" id="cd03214">
    <property type="entry name" value="ABC_Iron-Siderophores_B12_Hemin"/>
    <property type="match status" value="1"/>
</dbReference>
<dbReference type="RefSeq" id="WP_422645994.1">
    <property type="nucleotide sequence ID" value="NZ_CAWNQC010000237.1"/>
</dbReference>
<dbReference type="HAMAP" id="MF_01005">
    <property type="entry name" value="BtuD"/>
    <property type="match status" value="1"/>
</dbReference>
<dbReference type="Pfam" id="PF00005">
    <property type="entry name" value="ABC_tran"/>
    <property type="match status" value="1"/>
</dbReference>
<feature type="domain" description="ABC transporter" evidence="9">
    <location>
        <begin position="10"/>
        <end position="252"/>
    </location>
</feature>
<reference evidence="11" key="1">
    <citation type="submission" date="2016-12" db="EMBL/GenBank/DDBJ databases">
        <authorList>
            <person name="Song W.-J."/>
            <person name="Kurnit D.M."/>
        </authorList>
    </citation>
    <scope>NUCLEOTIDE SEQUENCE [LARGE SCALE GENOMIC DNA]</scope>
    <source>
        <strain evidence="11">HGB1681</strain>
    </source>
</reference>
<dbReference type="FunFam" id="3.40.50.300:FF:000462">
    <property type="entry name" value="Vitamin B12 import ATP-binding protein BtuD"/>
    <property type="match status" value="1"/>
</dbReference>
<evidence type="ECO:0000256" key="6">
    <source>
        <dbReference type="ARBA" id="ARBA00022967"/>
    </source>
</evidence>
<gene>
    <name evidence="8 11" type="primary">btuD</name>
    <name evidence="10" type="ORF">Xinn_00545</name>
    <name evidence="11" type="ORF">XIS1_480074</name>
</gene>
<protein>
    <recommendedName>
        <fullName evidence="8">Vitamin B12 import ATP-binding protein BtuD</fullName>
        <ecNumber evidence="8">7.6.2.8</ecNumber>
    </recommendedName>
    <alternativeName>
        <fullName evidence="8">Vitamin B12-transporting ATPase</fullName>
    </alternativeName>
</protein>
<evidence type="ECO:0000259" key="9">
    <source>
        <dbReference type="PROSITE" id="PS50893"/>
    </source>
</evidence>
<comment type="function">
    <text evidence="8">Part of the ABC transporter complex BtuCDF involved in vitamin B12 import. Responsible for energy coupling to the transport system.</text>
</comment>
<comment type="similarity">
    <text evidence="8">Belongs to the ABC transporter superfamily. Vitamin B12 importer (TC 3.A.1.13.1) family.</text>
</comment>
<reference evidence="10 13" key="3">
    <citation type="journal article" date="2017" name="Nat. Microbiol.">
        <title>Natural product diversity associated with the nematode symbionts Photorhabdus and Xenorhabdus.</title>
        <authorList>
            <person name="Tobias N.J."/>
            <person name="Wolff H."/>
            <person name="Djahanschiri B."/>
            <person name="Grundmann F."/>
            <person name="Kronenwerth M."/>
            <person name="Shi Y.M."/>
            <person name="Simonyi S."/>
            <person name="Grun P."/>
            <person name="Shapiro-Ilan D."/>
            <person name="Pidot S.J."/>
            <person name="Stinear T.P."/>
            <person name="Ebersberger I."/>
            <person name="Bode H.B."/>
        </authorList>
    </citation>
    <scope>NUCLEOTIDE SEQUENCE [LARGE SCALE GENOMIC DNA]</scope>
    <source>
        <strain evidence="10 13">DSM 16336</strain>
    </source>
</reference>
<evidence type="ECO:0000313" key="12">
    <source>
        <dbReference type="Proteomes" id="UP000196435"/>
    </source>
</evidence>
<dbReference type="InterPro" id="IPR050153">
    <property type="entry name" value="Metal_Ion_Import_ABC"/>
</dbReference>
<sequence>MLENHQKNQNREESMIRAALLVLDNITVHNRLNSLSASVKAGEKIHLVGLNGSGKSTLLTAIAGMLPYNGSIYLNGKNLCDYRQSELAKCRAWFSQSVSAPVMPVFQYLDMYRPESASLSESEKVLHEICQQLKLTALLTSTIGQLSGGEWQRVRLAGAFLQVSPELNPAGKLLILDEPTNNLDITQQAILDKLINQFCVSGGTVLMSSHDLNHTYEQADNVWLLARGELFLSGEPHNTMNEVNLSGIFEVNIRHIQNTSYKLWRVDHL</sequence>
<dbReference type="NCBIfam" id="NF002981">
    <property type="entry name" value="PRK03695.1"/>
    <property type="match status" value="1"/>
</dbReference>
<dbReference type="Proteomes" id="UP000196435">
    <property type="component" value="Unassembled WGS sequence"/>
</dbReference>